<proteinExistence type="predicted"/>
<dbReference type="Pfam" id="PF13565">
    <property type="entry name" value="HTH_32"/>
    <property type="match status" value="1"/>
</dbReference>
<accession>A0A450V1S6</accession>
<name>A0A450V1S6_9GAMM</name>
<dbReference type="AlphaFoldDB" id="A0A450V1S6"/>
<dbReference type="EMBL" id="CAADFJ010000139">
    <property type="protein sequence ID" value="VFK03662.1"/>
    <property type="molecule type" value="Genomic_DNA"/>
</dbReference>
<evidence type="ECO:0000313" key="1">
    <source>
        <dbReference type="EMBL" id="VFJ98719.1"/>
    </source>
</evidence>
<sequence>MGEGEQGNSLPDREVAEGIGCTRRTVEQIRERCICEGLQAALERRVRFRERSRVLDGEDEARLVSLACNEPPEGQSRWTLRMLGERLVELEIVESISPETIRQTLKKRYVPEPSHPVVCMDEASVQRVKEVRAPIPAQPGHSERYDVEYERNGVAHLLAFHAPISEIAAWTITRNQSKKPVDWHFTTDNARINLKCLYPNYQID</sequence>
<dbReference type="InterPro" id="IPR009057">
    <property type="entry name" value="Homeodomain-like_sf"/>
</dbReference>
<dbReference type="GO" id="GO:0003677">
    <property type="term" value="F:DNA binding"/>
    <property type="evidence" value="ECO:0007669"/>
    <property type="project" value="UniProtKB-KW"/>
</dbReference>
<gene>
    <name evidence="1" type="ORF">BECKH772A_GA0070896_101458</name>
    <name evidence="2" type="ORF">BECKH772C_GA0070978_101398</name>
</gene>
<dbReference type="EMBL" id="CAADFG010000145">
    <property type="protein sequence ID" value="VFJ98719.1"/>
    <property type="molecule type" value="Genomic_DNA"/>
</dbReference>
<organism evidence="1">
    <name type="scientific">Candidatus Kentrum eta</name>
    <dbReference type="NCBI Taxonomy" id="2126337"/>
    <lineage>
        <taxon>Bacteria</taxon>
        <taxon>Pseudomonadati</taxon>
        <taxon>Pseudomonadota</taxon>
        <taxon>Gammaproteobacteria</taxon>
        <taxon>Candidatus Kentrum</taxon>
    </lineage>
</organism>
<protein>
    <submittedName>
        <fullName evidence="1">Homeodomain-like domain-containing protein</fullName>
    </submittedName>
</protein>
<reference evidence="1" key="1">
    <citation type="submission" date="2019-02" db="EMBL/GenBank/DDBJ databases">
        <authorList>
            <person name="Gruber-Vodicka R. H."/>
            <person name="Seah K. B. B."/>
        </authorList>
    </citation>
    <scope>NUCLEOTIDE SEQUENCE</scope>
    <source>
        <strain evidence="2">BECK_SA2B12</strain>
        <strain evidence="1">BECK_SA2B15</strain>
    </source>
</reference>
<evidence type="ECO:0000313" key="2">
    <source>
        <dbReference type="EMBL" id="VFK03662.1"/>
    </source>
</evidence>
<keyword evidence="1" id="KW-0238">DNA-binding</keyword>
<dbReference type="SUPFAM" id="SSF46689">
    <property type="entry name" value="Homeodomain-like"/>
    <property type="match status" value="1"/>
</dbReference>
<keyword evidence="1" id="KW-0371">Homeobox</keyword>